<accession>A0AAE9C663</accession>
<name>A0AAE9C663_9CAUD</name>
<evidence type="ECO:0000313" key="2">
    <source>
        <dbReference type="Proteomes" id="UP000828386"/>
    </source>
</evidence>
<reference evidence="1 2" key="1">
    <citation type="submission" date="2021-07" db="EMBL/GenBank/DDBJ databases">
        <authorList>
            <person name="Bleriot I."/>
            <person name="Blasco L."/>
            <person name="Pacios O."/>
            <person name="Fernandez-Garcia L."/>
            <person name="Ambroa A."/>
            <person name="Lopez M."/>
            <person name="Ortiz-Cartagena C."/>
            <person name="Fernandez-Cuenca F."/>
            <person name="Oteo J."/>
            <person name="Pascual A."/>
            <person name="Martinez-Martinez L."/>
            <person name="Domingo-Calap P."/>
            <person name="Wood T.K."/>
            <person name="Tomas M."/>
        </authorList>
    </citation>
    <scope>NUCLEOTIDE SEQUENCE [LARGE SCALE GENOMIC DNA]</scope>
</reference>
<organism evidence="1 2">
    <name type="scientific">Klebsiella phage vB_KpnS-VAC35</name>
    <dbReference type="NCBI Taxonomy" id="2866696"/>
    <lineage>
        <taxon>Viruses</taxon>
        <taxon>Duplodnaviria</taxon>
        <taxon>Heunggongvirae</taxon>
        <taxon>Uroviricota</taxon>
        <taxon>Caudoviricetes</taxon>
        <taxon>Demerecviridae</taxon>
        <taxon>Sugarlandvirus</taxon>
        <taxon>Sugarlandvirus VAC35</taxon>
    </lineage>
</organism>
<evidence type="ECO:0000313" key="1">
    <source>
        <dbReference type="EMBL" id="UEP19157.1"/>
    </source>
</evidence>
<protein>
    <submittedName>
        <fullName evidence="1">Uncharacterized protein</fullName>
    </submittedName>
</protein>
<keyword evidence="2" id="KW-1185">Reference proteome</keyword>
<sequence length="35" mass="4206">MQRKRCYGAQIKLMCWNLYHALNGNCELTRIYSVK</sequence>
<proteinExistence type="predicted"/>
<dbReference type="Proteomes" id="UP000828386">
    <property type="component" value="Segment"/>
</dbReference>
<dbReference type="EMBL" id="MZ571828">
    <property type="protein sequence ID" value="UEP19157.1"/>
    <property type="molecule type" value="Genomic_DNA"/>
</dbReference>